<evidence type="ECO:0000256" key="1">
    <source>
        <dbReference type="ARBA" id="ARBA00006196"/>
    </source>
</evidence>
<accession>A0A8J9T0H1</accession>
<dbReference type="Proteomes" id="UP000836788">
    <property type="component" value="Chromosome 11"/>
</dbReference>
<feature type="compositionally biased region" description="Polar residues" evidence="3">
    <location>
        <begin position="1"/>
        <end position="24"/>
    </location>
</feature>
<gene>
    <name evidence="4" type="ORF">PTTT1_LOCUS9344</name>
</gene>
<sequence length="133" mass="15203">MGANQSSPSTGSGNTASPEPTVSTFRDDDDNKAVTETKMTFHNDDKASQLSGVPLIEYKCRKKEKAWKNCVKNFYTEQFLPGQSMDQETYCGEKFEAYRRCYLRGMKKVIWDKKGTKATDHSFLAEFEDEEDE</sequence>
<dbReference type="InterPro" id="IPR007918">
    <property type="entry name" value="MDM35_apoptosis"/>
</dbReference>
<name>A0A8J9T0H1_PHATR</name>
<keyword evidence="2" id="KW-1015">Disulfide bond</keyword>
<dbReference type="EMBL" id="OU594952">
    <property type="protein sequence ID" value="CAG9279206.1"/>
    <property type="molecule type" value="Genomic_DNA"/>
</dbReference>
<dbReference type="Pfam" id="PF05254">
    <property type="entry name" value="UPF0203"/>
    <property type="match status" value="1"/>
</dbReference>
<evidence type="ECO:0000313" key="4">
    <source>
        <dbReference type="EMBL" id="CAG9279206.1"/>
    </source>
</evidence>
<evidence type="ECO:0000256" key="2">
    <source>
        <dbReference type="ARBA" id="ARBA00023157"/>
    </source>
</evidence>
<feature type="region of interest" description="Disordered" evidence="3">
    <location>
        <begin position="1"/>
        <end position="30"/>
    </location>
</feature>
<reference evidence="4" key="1">
    <citation type="submission" date="2022-02" db="EMBL/GenBank/DDBJ databases">
        <authorList>
            <person name="Giguere J D."/>
        </authorList>
    </citation>
    <scope>NUCLEOTIDE SEQUENCE</scope>
    <source>
        <strain evidence="4">CCAP 1055/1</strain>
    </source>
</reference>
<comment type="similarity">
    <text evidence="1">Belongs to the TRIAP1/MDM35 family.</text>
</comment>
<protein>
    <submittedName>
        <fullName evidence="4">Uncharacterized protein</fullName>
    </submittedName>
</protein>
<dbReference type="AlphaFoldDB" id="A0A8J9T0H1"/>
<organism evidence="4">
    <name type="scientific">Phaeodactylum tricornutum</name>
    <name type="common">Diatom</name>
    <dbReference type="NCBI Taxonomy" id="2850"/>
    <lineage>
        <taxon>Eukaryota</taxon>
        <taxon>Sar</taxon>
        <taxon>Stramenopiles</taxon>
        <taxon>Ochrophyta</taxon>
        <taxon>Bacillariophyta</taxon>
        <taxon>Bacillariophyceae</taxon>
        <taxon>Bacillariophycidae</taxon>
        <taxon>Naviculales</taxon>
        <taxon>Phaeodactylaceae</taxon>
        <taxon>Phaeodactylum</taxon>
    </lineage>
</organism>
<evidence type="ECO:0000256" key="3">
    <source>
        <dbReference type="SAM" id="MobiDB-lite"/>
    </source>
</evidence>
<proteinExistence type="inferred from homology"/>